<dbReference type="SMART" id="SM00283">
    <property type="entry name" value="MA"/>
    <property type="match status" value="1"/>
</dbReference>
<evidence type="ECO:0000313" key="7">
    <source>
        <dbReference type="EMBL" id="MPM35107.1"/>
    </source>
</evidence>
<reference evidence="7" key="1">
    <citation type="submission" date="2019-08" db="EMBL/GenBank/DDBJ databases">
        <authorList>
            <person name="Kucharzyk K."/>
            <person name="Murdoch R.W."/>
            <person name="Higgins S."/>
            <person name="Loffler F."/>
        </authorList>
    </citation>
    <scope>NUCLEOTIDE SEQUENCE</scope>
</reference>
<dbReference type="InterPro" id="IPR003660">
    <property type="entry name" value="HAMP_dom"/>
</dbReference>
<dbReference type="GO" id="GO:0006935">
    <property type="term" value="P:chemotaxis"/>
    <property type="evidence" value="ECO:0007669"/>
    <property type="project" value="UniProtKB-KW"/>
</dbReference>
<feature type="region of interest" description="Disordered" evidence="3">
    <location>
        <begin position="355"/>
        <end position="385"/>
    </location>
</feature>
<feature type="transmembrane region" description="Helical" evidence="4">
    <location>
        <begin position="6"/>
        <end position="24"/>
    </location>
</feature>
<dbReference type="SMART" id="SM00304">
    <property type="entry name" value="HAMP"/>
    <property type="match status" value="1"/>
</dbReference>
<dbReference type="InterPro" id="IPR004089">
    <property type="entry name" value="MCPsignal_dom"/>
</dbReference>
<dbReference type="PROSITE" id="PS50885">
    <property type="entry name" value="HAMP"/>
    <property type="match status" value="1"/>
</dbReference>
<accession>A0A644Z3D3</accession>
<evidence type="ECO:0000259" key="5">
    <source>
        <dbReference type="PROSITE" id="PS50111"/>
    </source>
</evidence>
<organism evidence="7">
    <name type="scientific">bioreactor metagenome</name>
    <dbReference type="NCBI Taxonomy" id="1076179"/>
    <lineage>
        <taxon>unclassified sequences</taxon>
        <taxon>metagenomes</taxon>
        <taxon>ecological metagenomes</taxon>
    </lineage>
</organism>
<proteinExistence type="inferred from homology"/>
<gene>
    <name evidence="7" type="primary">trg_2</name>
    <name evidence="7" type="ORF">SDC9_81697</name>
</gene>
<dbReference type="GO" id="GO:0007165">
    <property type="term" value="P:signal transduction"/>
    <property type="evidence" value="ECO:0007669"/>
    <property type="project" value="InterPro"/>
</dbReference>
<dbReference type="GO" id="GO:0004888">
    <property type="term" value="F:transmembrane signaling receptor activity"/>
    <property type="evidence" value="ECO:0007669"/>
    <property type="project" value="InterPro"/>
</dbReference>
<protein>
    <submittedName>
        <fullName evidence="7">Methyl-accepting chemotaxis protein III</fullName>
    </submittedName>
</protein>
<dbReference type="PROSITE" id="PS50111">
    <property type="entry name" value="CHEMOTAXIS_TRANSDUC_2"/>
    <property type="match status" value="1"/>
</dbReference>
<dbReference type="Pfam" id="PF00015">
    <property type="entry name" value="MCPsignal"/>
    <property type="match status" value="1"/>
</dbReference>
<dbReference type="Gene3D" id="1.10.287.950">
    <property type="entry name" value="Methyl-accepting chemotaxis protein"/>
    <property type="match status" value="1"/>
</dbReference>
<evidence type="ECO:0000256" key="1">
    <source>
        <dbReference type="ARBA" id="ARBA00022500"/>
    </source>
</evidence>
<dbReference type="CDD" id="cd06225">
    <property type="entry name" value="HAMP"/>
    <property type="match status" value="1"/>
</dbReference>
<evidence type="ECO:0000256" key="4">
    <source>
        <dbReference type="SAM" id="Phobius"/>
    </source>
</evidence>
<feature type="domain" description="Methyl-accepting transducer" evidence="5">
    <location>
        <begin position="86"/>
        <end position="315"/>
    </location>
</feature>
<dbReference type="FunFam" id="1.10.287.950:FF:000001">
    <property type="entry name" value="Methyl-accepting chemotaxis sensory transducer"/>
    <property type="match status" value="1"/>
</dbReference>
<dbReference type="PANTHER" id="PTHR43531:SF11">
    <property type="entry name" value="METHYL-ACCEPTING CHEMOTAXIS PROTEIN 3"/>
    <property type="match status" value="1"/>
</dbReference>
<dbReference type="InterPro" id="IPR051310">
    <property type="entry name" value="MCP_chemotaxis"/>
</dbReference>
<evidence type="ECO:0000256" key="3">
    <source>
        <dbReference type="SAM" id="MobiDB-lite"/>
    </source>
</evidence>
<comment type="similarity">
    <text evidence="2">Belongs to the methyl-accepting chemotaxis (MCP) protein family.</text>
</comment>
<dbReference type="EMBL" id="VSSQ01007180">
    <property type="protein sequence ID" value="MPM35107.1"/>
    <property type="molecule type" value="Genomic_DNA"/>
</dbReference>
<sequence>MIMILVGIAILIVLICIIAIMILMKKMVSYPIKRVSERANRFGQGDFSEDISEKFTARQDEIGLLSNSFQLLLDNMNDLMMSIKIASEQVASGAVQISESSEEISQGATEQASSVEELTAAIEEIASQTKLNAENAGKVDTITKESKKVAEIGNEKMKYMLKAMDDINVSSKSISKIIKAIDDIAFQTNILALNAAVEAARAGQHGKGFAVVAEEVRNLAAKSANAAKETTDLIEGSINKVEGGTKIAVETAEELKRIVEGVSNAAVLVEEISVSTKEQATGIEQVNQGLMQVSQVIQANSATSQESAAASEELSGQATILKEQISKFKLKDIRAKAKGENSQISPDVLKALDGMKQKKDEQKVESKSSSQKTKISLSDTEFGKY</sequence>
<dbReference type="InterPro" id="IPR004090">
    <property type="entry name" value="Chemotax_Me-accpt_rcpt"/>
</dbReference>
<name>A0A644Z3D3_9ZZZZ</name>
<dbReference type="SUPFAM" id="SSF58104">
    <property type="entry name" value="Methyl-accepting chemotaxis protein (MCP) signaling domain"/>
    <property type="match status" value="1"/>
</dbReference>
<keyword evidence="4" id="KW-1133">Transmembrane helix</keyword>
<keyword evidence="1" id="KW-0145">Chemotaxis</keyword>
<dbReference type="PANTHER" id="PTHR43531">
    <property type="entry name" value="PROTEIN ICFG"/>
    <property type="match status" value="1"/>
</dbReference>
<dbReference type="GO" id="GO:0005886">
    <property type="term" value="C:plasma membrane"/>
    <property type="evidence" value="ECO:0007669"/>
    <property type="project" value="TreeGrafter"/>
</dbReference>
<evidence type="ECO:0000256" key="2">
    <source>
        <dbReference type="ARBA" id="ARBA00029447"/>
    </source>
</evidence>
<feature type="domain" description="HAMP" evidence="6">
    <location>
        <begin position="26"/>
        <end position="81"/>
    </location>
</feature>
<keyword evidence="4" id="KW-0812">Transmembrane</keyword>
<dbReference type="PRINTS" id="PR00260">
    <property type="entry name" value="CHEMTRNSDUCR"/>
</dbReference>
<dbReference type="AlphaFoldDB" id="A0A644Z3D3"/>
<evidence type="ECO:0000259" key="6">
    <source>
        <dbReference type="PROSITE" id="PS50885"/>
    </source>
</evidence>
<comment type="caution">
    <text evidence="7">The sequence shown here is derived from an EMBL/GenBank/DDBJ whole genome shotgun (WGS) entry which is preliminary data.</text>
</comment>
<keyword evidence="4" id="KW-0472">Membrane</keyword>
<dbReference type="Pfam" id="PF00672">
    <property type="entry name" value="HAMP"/>
    <property type="match status" value="1"/>
</dbReference>
<feature type="compositionally biased region" description="Basic and acidic residues" evidence="3">
    <location>
        <begin position="355"/>
        <end position="366"/>
    </location>
</feature>